<reference evidence="2" key="1">
    <citation type="journal article" date="2016" name="Nat. Biotechnol.">
        <title>Sequencing wild and cultivated cassava and related species reveals extensive interspecific hybridization and genetic diversity.</title>
        <authorList>
            <person name="Bredeson J.V."/>
            <person name="Lyons J.B."/>
            <person name="Prochnik S.E."/>
            <person name="Wu G.A."/>
            <person name="Ha C.M."/>
            <person name="Edsinger-Gonzales E."/>
            <person name="Grimwood J."/>
            <person name="Schmutz J."/>
            <person name="Rabbi I.Y."/>
            <person name="Egesi C."/>
            <person name="Nauluvula P."/>
            <person name="Lebot V."/>
            <person name="Ndunguru J."/>
            <person name="Mkamilo G."/>
            <person name="Bart R.S."/>
            <person name="Setter T.L."/>
            <person name="Gleadow R.M."/>
            <person name="Kulakow P."/>
            <person name="Ferguson M.E."/>
            <person name="Rounsley S."/>
            <person name="Rokhsar D.S."/>
        </authorList>
    </citation>
    <scope>NUCLEOTIDE SEQUENCE [LARGE SCALE GENOMIC DNA]</scope>
    <source>
        <strain evidence="2">cv. AM560-2</strain>
    </source>
</reference>
<sequence length="357" mass="40701">MTRSKNRDTLPFDPEIERTLRRLRKQAAKASSEAIEFYQQAAPMAEPIPQDAAPNGLAIQNQIVQENPANRPQEQRERTMGELATPVGDYAPLCITYPPLTVPFELKIGLIHILPKFRGRENENPHKHLKAFNMICSSMKPQGISEDQIKLRAFPFSLEDFAKDWLFYLPPGSITSWDDMVKAFLNKYFPTHKSIGIIREITSIKQKPSEDLYDYWERFERLCTECPQHDMSDKALIQFFFGGLSPSERKFIYVTCGGSIEDKTPRQMRELISTLAASSRQYGEERQLQRANEVNFPSMSELTSVIKNAVVDVVQQIQAPQPPRPCGICLCVGHPTDQCPTLQEDHQQANAIGRYNN</sequence>
<keyword evidence="2" id="KW-1185">Reference proteome</keyword>
<comment type="caution">
    <text evidence="1">The sequence shown here is derived from an EMBL/GenBank/DDBJ whole genome shotgun (WGS) entry which is preliminary data.</text>
</comment>
<dbReference type="EMBL" id="CM004391">
    <property type="protein sequence ID" value="KAG8654362.1"/>
    <property type="molecule type" value="Genomic_DNA"/>
</dbReference>
<name>A0ACB7HNM6_MANES</name>
<evidence type="ECO:0000313" key="2">
    <source>
        <dbReference type="Proteomes" id="UP000091857"/>
    </source>
</evidence>
<gene>
    <name evidence="1" type="ORF">MANES_05G137052v8</name>
</gene>
<protein>
    <submittedName>
        <fullName evidence="1">Uncharacterized protein</fullName>
    </submittedName>
</protein>
<evidence type="ECO:0000313" key="1">
    <source>
        <dbReference type="EMBL" id="KAG8654362.1"/>
    </source>
</evidence>
<proteinExistence type="predicted"/>
<organism evidence="1 2">
    <name type="scientific">Manihot esculenta</name>
    <name type="common">Cassava</name>
    <name type="synonym">Jatropha manihot</name>
    <dbReference type="NCBI Taxonomy" id="3983"/>
    <lineage>
        <taxon>Eukaryota</taxon>
        <taxon>Viridiplantae</taxon>
        <taxon>Streptophyta</taxon>
        <taxon>Embryophyta</taxon>
        <taxon>Tracheophyta</taxon>
        <taxon>Spermatophyta</taxon>
        <taxon>Magnoliopsida</taxon>
        <taxon>eudicotyledons</taxon>
        <taxon>Gunneridae</taxon>
        <taxon>Pentapetalae</taxon>
        <taxon>rosids</taxon>
        <taxon>fabids</taxon>
        <taxon>Malpighiales</taxon>
        <taxon>Euphorbiaceae</taxon>
        <taxon>Crotonoideae</taxon>
        <taxon>Manihoteae</taxon>
        <taxon>Manihot</taxon>
    </lineage>
</organism>
<accession>A0ACB7HNM6</accession>
<dbReference type="Proteomes" id="UP000091857">
    <property type="component" value="Chromosome 5"/>
</dbReference>